<evidence type="ECO:0000313" key="2">
    <source>
        <dbReference type="Proteomes" id="UP000244940"/>
    </source>
</evidence>
<accession>A0A2U2C488</accession>
<name>A0A2U2C488_9RHOB</name>
<dbReference type="Proteomes" id="UP000244940">
    <property type="component" value="Unassembled WGS sequence"/>
</dbReference>
<organism evidence="1 2">
    <name type="scientific">Pararhodobacter marinus</name>
    <dbReference type="NCBI Taxonomy" id="2184063"/>
    <lineage>
        <taxon>Bacteria</taxon>
        <taxon>Pseudomonadati</taxon>
        <taxon>Pseudomonadota</taxon>
        <taxon>Alphaproteobacteria</taxon>
        <taxon>Rhodobacterales</taxon>
        <taxon>Paracoccaceae</taxon>
        <taxon>Pararhodobacter</taxon>
    </lineage>
</organism>
<keyword evidence="2" id="KW-1185">Reference proteome</keyword>
<protein>
    <submittedName>
        <fullName evidence="1">Uncharacterized protein</fullName>
    </submittedName>
</protein>
<proteinExistence type="predicted"/>
<reference evidence="1 2" key="1">
    <citation type="submission" date="2018-05" db="EMBL/GenBank/DDBJ databases">
        <title>Pararhodobacter marina sp. nov., isolated from deep-sea water of the Indian Ocean.</title>
        <authorList>
            <person name="Lai Q.Sr."/>
            <person name="Liu X."/>
            <person name="Shao Z."/>
        </authorList>
    </citation>
    <scope>NUCLEOTIDE SEQUENCE [LARGE SCALE GENOMIC DNA]</scope>
    <source>
        <strain evidence="1 2">CIC4N-9</strain>
    </source>
</reference>
<comment type="caution">
    <text evidence="1">The sequence shown here is derived from an EMBL/GenBank/DDBJ whole genome shotgun (WGS) entry which is preliminary data.</text>
</comment>
<evidence type="ECO:0000313" key="1">
    <source>
        <dbReference type="EMBL" id="PWE26683.1"/>
    </source>
</evidence>
<dbReference type="EMBL" id="QEYD01000017">
    <property type="protein sequence ID" value="PWE26683.1"/>
    <property type="molecule type" value="Genomic_DNA"/>
</dbReference>
<dbReference type="AlphaFoldDB" id="A0A2U2C488"/>
<gene>
    <name evidence="1" type="ORF">C4N9_20700</name>
</gene>
<sequence length="73" mass="7743">MATVLAQAFANFTMLAEHSLLPTQTKMATRLAGNCLWALGVEEYGGFHAIEPEPIGEIIDGQVALRAIGEAEG</sequence>